<dbReference type="Gene3D" id="1.20.1050.10">
    <property type="match status" value="1"/>
</dbReference>
<gene>
    <name evidence="3" type="primary">yqjG</name>
    <name evidence="3" type="ORF">GCM10022223_64000</name>
</gene>
<evidence type="ECO:0000313" key="4">
    <source>
        <dbReference type="Proteomes" id="UP001501074"/>
    </source>
</evidence>
<dbReference type="PROSITE" id="PS50405">
    <property type="entry name" value="GST_CTER"/>
    <property type="match status" value="1"/>
</dbReference>
<dbReference type="PANTHER" id="PTHR32419">
    <property type="entry name" value="GLUTATHIONYL-HYDROQUINONE REDUCTASE"/>
    <property type="match status" value="1"/>
</dbReference>
<dbReference type="Gene3D" id="3.40.30.10">
    <property type="entry name" value="Glutaredoxin"/>
    <property type="match status" value="1"/>
</dbReference>
<comment type="caution">
    <text evidence="3">The sequence shown here is derived from an EMBL/GenBank/DDBJ whole genome shotgun (WGS) entry which is preliminary data.</text>
</comment>
<organism evidence="3 4">
    <name type="scientific">Kineosporia mesophila</name>
    <dbReference type="NCBI Taxonomy" id="566012"/>
    <lineage>
        <taxon>Bacteria</taxon>
        <taxon>Bacillati</taxon>
        <taxon>Actinomycetota</taxon>
        <taxon>Actinomycetes</taxon>
        <taxon>Kineosporiales</taxon>
        <taxon>Kineosporiaceae</taxon>
        <taxon>Kineosporia</taxon>
    </lineage>
</organism>
<dbReference type="Proteomes" id="UP001501074">
    <property type="component" value="Unassembled WGS sequence"/>
</dbReference>
<keyword evidence="4" id="KW-1185">Reference proteome</keyword>
<dbReference type="InterPro" id="IPR016639">
    <property type="entry name" value="GST_Omega/GSH"/>
</dbReference>
<evidence type="ECO:0000256" key="1">
    <source>
        <dbReference type="SAM" id="MobiDB-lite"/>
    </source>
</evidence>
<dbReference type="InterPro" id="IPR010987">
    <property type="entry name" value="Glutathione-S-Trfase_C-like"/>
</dbReference>
<dbReference type="RefSeq" id="WP_231481861.1">
    <property type="nucleotide sequence ID" value="NZ_BAAAZO010000012.1"/>
</dbReference>
<dbReference type="EMBL" id="BAAAZO010000012">
    <property type="protein sequence ID" value="GAA3636677.1"/>
    <property type="molecule type" value="Genomic_DNA"/>
</dbReference>
<name>A0ABP7APK5_9ACTN</name>
<evidence type="ECO:0000313" key="3">
    <source>
        <dbReference type="EMBL" id="GAA3636677.1"/>
    </source>
</evidence>
<dbReference type="PANTHER" id="PTHR32419:SF6">
    <property type="entry name" value="GLUTATHIONE S-TRANSFERASE OMEGA-LIKE 1-RELATED"/>
    <property type="match status" value="1"/>
</dbReference>
<protein>
    <submittedName>
        <fullName evidence="3">Glutathionyl-hydroquinone reductase YqjG</fullName>
    </submittedName>
</protein>
<feature type="region of interest" description="Disordered" evidence="1">
    <location>
        <begin position="1"/>
        <end position="20"/>
    </location>
</feature>
<accession>A0ABP7APK5</accession>
<reference evidence="4" key="1">
    <citation type="journal article" date="2019" name="Int. J. Syst. Evol. Microbiol.">
        <title>The Global Catalogue of Microorganisms (GCM) 10K type strain sequencing project: providing services to taxonomists for standard genome sequencing and annotation.</title>
        <authorList>
            <consortium name="The Broad Institute Genomics Platform"/>
            <consortium name="The Broad Institute Genome Sequencing Center for Infectious Disease"/>
            <person name="Wu L."/>
            <person name="Ma J."/>
        </authorList>
    </citation>
    <scope>NUCLEOTIDE SEQUENCE [LARGE SCALE GENOMIC DNA]</scope>
    <source>
        <strain evidence="4">JCM 16902</strain>
    </source>
</reference>
<sequence>MRQAEQIRTGSTTRTRTRTRTSRAICGRLGDPTTFAPDGPPGVFVAAPGRFHLFADRTSAAAHRSTLVIALAGLGDVITVSTVDDAAGALGSADALGSPGSRGERRLAPVPLHRNRLPGLEEAYRATDAQFTGPATVPALWDRDTYRVVSNDYPTLERDLATEFAGWSATGVQLYPRERRAEIDELDRWLGPVVDQGPSRLRIGSDRNGDRARALLNEAFARLDRTLSNSRYLLGEQLTLADVRLWVTLVRFGADAGRPGRISAELQRFASLWAYAQNLYEREEFRATTDAEALRRPSFGV</sequence>
<evidence type="ECO:0000259" key="2">
    <source>
        <dbReference type="PROSITE" id="PS50405"/>
    </source>
</evidence>
<dbReference type="SUPFAM" id="SSF47616">
    <property type="entry name" value="GST C-terminal domain-like"/>
    <property type="match status" value="1"/>
</dbReference>
<dbReference type="Pfam" id="PF13410">
    <property type="entry name" value="GST_C_2"/>
    <property type="match status" value="1"/>
</dbReference>
<proteinExistence type="predicted"/>
<feature type="domain" description="GST C-terminal" evidence="2">
    <location>
        <begin position="176"/>
        <end position="298"/>
    </location>
</feature>
<dbReference type="InterPro" id="IPR036282">
    <property type="entry name" value="Glutathione-S-Trfase_C_sf"/>
</dbReference>